<reference evidence="6 7" key="1">
    <citation type="submission" date="2016-11" db="EMBL/GenBank/DDBJ databases">
        <title>Study of marine rhodopsin-containing bacteria.</title>
        <authorList>
            <person name="Yoshizawa S."/>
            <person name="Kumagai Y."/>
            <person name="Kogure K."/>
        </authorList>
    </citation>
    <scope>NUCLEOTIDE SEQUENCE [LARGE SCALE GENOMIC DNA]</scope>
    <source>
        <strain evidence="6 7">SAORIC-28</strain>
    </source>
</reference>
<evidence type="ECO:0000256" key="3">
    <source>
        <dbReference type="ARBA" id="ARBA00022982"/>
    </source>
</evidence>
<dbReference type="PROSITE" id="PS00196">
    <property type="entry name" value="COPPER_BLUE"/>
    <property type="match status" value="1"/>
</dbReference>
<dbReference type="GO" id="GO:0009055">
    <property type="term" value="F:electron transfer activity"/>
    <property type="evidence" value="ECO:0007669"/>
    <property type="project" value="InterPro"/>
</dbReference>
<evidence type="ECO:0000256" key="2">
    <source>
        <dbReference type="ARBA" id="ARBA00022723"/>
    </source>
</evidence>
<protein>
    <recommendedName>
        <fullName evidence="5">Blue (type 1) copper domain-containing protein</fullName>
    </recommendedName>
</protein>
<gene>
    <name evidence="6" type="ORF">BSZ37_13775</name>
</gene>
<sequence>MGAGCAEPPGPSPEQQAIFAQEVDQELVVPAVRNAMSYAVGEVTAPAGATVRLVMDNSTTTSPAMVHNVVVVQSEAAVERVGREAAGAPDNIPEDEAILFYTPLARPGQRTAVVFTMPPPGRYPFLCTYPGHFRFMQGTLVSTPAD</sequence>
<evidence type="ECO:0000256" key="1">
    <source>
        <dbReference type="ARBA" id="ARBA00022448"/>
    </source>
</evidence>
<dbReference type="Pfam" id="PF00127">
    <property type="entry name" value="Copper-bind"/>
    <property type="match status" value="1"/>
</dbReference>
<keyword evidence="4" id="KW-0186">Copper</keyword>
<comment type="caution">
    <text evidence="6">The sequence shown here is derived from an EMBL/GenBank/DDBJ whole genome shotgun (WGS) entry which is preliminary data.</text>
</comment>
<dbReference type="PANTHER" id="PTHR38439">
    <property type="entry name" value="AURACYANIN-B"/>
    <property type="match status" value="1"/>
</dbReference>
<dbReference type="AlphaFoldDB" id="A0A271J824"/>
<keyword evidence="3" id="KW-0249">Electron transport</keyword>
<dbReference type="GO" id="GO:0005507">
    <property type="term" value="F:copper ion binding"/>
    <property type="evidence" value="ECO:0007669"/>
    <property type="project" value="InterPro"/>
</dbReference>
<dbReference type="PANTHER" id="PTHR38439:SF3">
    <property type="entry name" value="COPPER-RESISTANT CUPROPROTEIN COPI"/>
    <property type="match status" value="1"/>
</dbReference>
<keyword evidence="2" id="KW-0479">Metal-binding</keyword>
<name>A0A271J824_9BACT</name>
<dbReference type="SUPFAM" id="SSF49503">
    <property type="entry name" value="Cupredoxins"/>
    <property type="match status" value="1"/>
</dbReference>
<dbReference type="Gene3D" id="2.60.40.420">
    <property type="entry name" value="Cupredoxins - blue copper proteins"/>
    <property type="match status" value="1"/>
</dbReference>
<evidence type="ECO:0000259" key="5">
    <source>
        <dbReference type="Pfam" id="PF00127"/>
    </source>
</evidence>
<accession>A0A271J824</accession>
<dbReference type="InterPro" id="IPR008972">
    <property type="entry name" value="Cupredoxin"/>
</dbReference>
<dbReference type="EMBL" id="MQWD01000001">
    <property type="protein sequence ID" value="PAP78779.1"/>
    <property type="molecule type" value="Genomic_DNA"/>
</dbReference>
<dbReference type="Proteomes" id="UP000216339">
    <property type="component" value="Unassembled WGS sequence"/>
</dbReference>
<evidence type="ECO:0000313" key="7">
    <source>
        <dbReference type="Proteomes" id="UP000216339"/>
    </source>
</evidence>
<dbReference type="InterPro" id="IPR000923">
    <property type="entry name" value="BlueCu_1"/>
</dbReference>
<feature type="domain" description="Blue (type 1) copper" evidence="5">
    <location>
        <begin position="31"/>
        <end position="140"/>
    </location>
</feature>
<keyword evidence="1" id="KW-0813">Transport</keyword>
<evidence type="ECO:0000313" key="6">
    <source>
        <dbReference type="EMBL" id="PAP78779.1"/>
    </source>
</evidence>
<evidence type="ECO:0000256" key="4">
    <source>
        <dbReference type="ARBA" id="ARBA00023008"/>
    </source>
</evidence>
<proteinExistence type="predicted"/>
<dbReference type="InterPro" id="IPR050845">
    <property type="entry name" value="Cu-binding_ET"/>
</dbReference>
<dbReference type="InterPro" id="IPR028871">
    <property type="entry name" value="BlueCu_1_BS"/>
</dbReference>
<keyword evidence="7" id="KW-1185">Reference proteome</keyword>
<organism evidence="6 7">
    <name type="scientific">Rubrivirga marina</name>
    <dbReference type="NCBI Taxonomy" id="1196024"/>
    <lineage>
        <taxon>Bacteria</taxon>
        <taxon>Pseudomonadati</taxon>
        <taxon>Rhodothermota</taxon>
        <taxon>Rhodothermia</taxon>
        <taxon>Rhodothermales</taxon>
        <taxon>Rubricoccaceae</taxon>
        <taxon>Rubrivirga</taxon>
    </lineage>
</organism>